<comment type="caution">
    <text evidence="2">The sequence shown here is derived from an EMBL/GenBank/DDBJ whole genome shotgun (WGS) entry which is preliminary data.</text>
</comment>
<accession>A0A7Y4D8U3</accession>
<dbReference type="Proteomes" id="UP000519158">
    <property type="component" value="Unassembled WGS sequence"/>
</dbReference>
<sequence length="526" mass="60752">MIFKECKPKNEVQTDLDILQTLTYAARADDKAPYKATEDEIDDTELDANQLLNYSLRNKTDSESTYVTSNELDSAVKMVFKPDELDQNWGNVIDEFVAISRENKNCKQHMKHFVLSLPPNEDLDHSQWTRAAHQFMKDLGYEDCKWIAFKHDKDSNPHLHIVVSRINVFTKKVKRRWGDWDKAFESVRKLEIEFGLTQLASPGDILKQEKQKDGSIKMVPNDQGLNGKAPHKKDIARRVSAVHSDLFNESPIKPTLSEWMLALREAGVGVQLKFSNAGQVSGMSYRIKLDKPYKCKEDYILNASYLGYQGRFGFKKIAKILAPITDDQLGLAREISARETRMRDDKEKDIIVFKKLGDIRLLSKKVYDVQVKMNGSHFKKHLLQTLRKKRNFRAHRKDGVFIVSRRFAIKNLEETPRMTSPEYRAYLELKWAEMFIDMILEFFGFDTREVRPPSTDIKFAEVLLDSEYQNLFGFTENQEYHHDGRKNEVIDTIDLEMHIKGKQGSGDGTKSTARARTIANDLSPSL</sequence>
<dbReference type="Pfam" id="PF03432">
    <property type="entry name" value="Relaxase"/>
    <property type="match status" value="1"/>
</dbReference>
<dbReference type="Gene3D" id="3.30.930.30">
    <property type="match status" value="1"/>
</dbReference>
<dbReference type="EMBL" id="VTXL01000012">
    <property type="protein sequence ID" value="NOJ14022.1"/>
    <property type="molecule type" value="Genomic_DNA"/>
</dbReference>
<dbReference type="InterPro" id="IPR005094">
    <property type="entry name" value="Endonuclease_MobA/VirD2"/>
</dbReference>
<feature type="domain" description="MobA/VirD2-like nuclease" evidence="1">
    <location>
        <begin position="87"/>
        <end position="196"/>
    </location>
</feature>
<protein>
    <submittedName>
        <fullName evidence="2">Relaxase/mobilization nuclease domain-containing protein</fullName>
    </submittedName>
</protein>
<organism evidence="2 3">
    <name type="scientific">Vibrio splendidus</name>
    <dbReference type="NCBI Taxonomy" id="29497"/>
    <lineage>
        <taxon>Bacteria</taxon>
        <taxon>Pseudomonadati</taxon>
        <taxon>Pseudomonadota</taxon>
        <taxon>Gammaproteobacteria</taxon>
        <taxon>Vibrionales</taxon>
        <taxon>Vibrionaceae</taxon>
        <taxon>Vibrio</taxon>
    </lineage>
</organism>
<reference evidence="2 3" key="1">
    <citation type="submission" date="2019-09" db="EMBL/GenBank/DDBJ databases">
        <title>Draft genome sequencing and comparative genomics of hatchery-associated Vibrios.</title>
        <authorList>
            <person name="Kehlet-Delgado H."/>
            <person name="Mueller R.S."/>
        </authorList>
    </citation>
    <scope>NUCLEOTIDE SEQUENCE [LARGE SCALE GENOMIC DNA]</scope>
    <source>
        <strain evidence="2 3">99-70-13A3</strain>
    </source>
</reference>
<evidence type="ECO:0000259" key="1">
    <source>
        <dbReference type="Pfam" id="PF03432"/>
    </source>
</evidence>
<dbReference type="AlphaFoldDB" id="A0A7Y4D8U3"/>
<gene>
    <name evidence="2" type="ORF">F0234_14760</name>
</gene>
<evidence type="ECO:0000313" key="2">
    <source>
        <dbReference type="EMBL" id="NOJ14022.1"/>
    </source>
</evidence>
<evidence type="ECO:0000313" key="3">
    <source>
        <dbReference type="Proteomes" id="UP000519158"/>
    </source>
</evidence>
<name>A0A7Y4D8U3_VIBSP</name>
<proteinExistence type="predicted"/>